<dbReference type="Gene3D" id="2.40.170.20">
    <property type="entry name" value="TonB-dependent receptor, beta-barrel domain"/>
    <property type="match status" value="1"/>
</dbReference>
<feature type="signal peptide" evidence="13">
    <location>
        <begin position="1"/>
        <end position="26"/>
    </location>
</feature>
<evidence type="ECO:0000256" key="7">
    <source>
        <dbReference type="ARBA" id="ARBA00023065"/>
    </source>
</evidence>
<dbReference type="PROSITE" id="PS52016">
    <property type="entry name" value="TONB_DEPENDENT_REC_3"/>
    <property type="match status" value="1"/>
</dbReference>
<evidence type="ECO:0000256" key="4">
    <source>
        <dbReference type="ARBA" id="ARBA00022496"/>
    </source>
</evidence>
<keyword evidence="6" id="KW-0408">Iron</keyword>
<dbReference type="Pfam" id="PF00593">
    <property type="entry name" value="TonB_dep_Rec_b-barrel"/>
    <property type="match status" value="1"/>
</dbReference>
<comment type="subcellular location">
    <subcellularLocation>
        <location evidence="1 11">Cell outer membrane</location>
        <topology evidence="1 11">Multi-pass membrane protein</topology>
    </subcellularLocation>
</comment>
<dbReference type="InterPro" id="IPR012910">
    <property type="entry name" value="Plug_dom"/>
</dbReference>
<feature type="chain" id="PRO_5036150330" evidence="13">
    <location>
        <begin position="27"/>
        <end position="780"/>
    </location>
</feature>
<dbReference type="Pfam" id="PF07715">
    <property type="entry name" value="Plug"/>
    <property type="match status" value="1"/>
</dbReference>
<dbReference type="OrthoDB" id="7051185at2"/>
<dbReference type="CDD" id="cd01347">
    <property type="entry name" value="ligand_gated_channel"/>
    <property type="match status" value="1"/>
</dbReference>
<feature type="domain" description="TonB-dependent receptor-like beta-barrel" evidence="14">
    <location>
        <begin position="349"/>
        <end position="738"/>
    </location>
</feature>
<protein>
    <submittedName>
        <fullName evidence="16">Pesticin receptor</fullName>
    </submittedName>
</protein>
<evidence type="ECO:0000313" key="16">
    <source>
        <dbReference type="EMBL" id="CAA0079507.1"/>
    </source>
</evidence>
<gene>
    <name evidence="16" type="primary">fyuA_1</name>
    <name evidence="17" type="synonym">fyuA_7</name>
    <name evidence="17" type="ORF">IHBHHGIJ_00966</name>
    <name evidence="16" type="ORF">KFEGEMFD_00185</name>
</gene>
<accession>A0A5S9MRT8</accession>
<dbReference type="Proteomes" id="UP000439591">
    <property type="component" value="Unassembled WGS sequence"/>
</dbReference>
<evidence type="ECO:0000256" key="13">
    <source>
        <dbReference type="SAM" id="SignalP"/>
    </source>
</evidence>
<sequence length="780" mass="86432">MSTFQRPFLGMLAGSFLLSPLSQAIAQTESFMLEEVLVTSQKREQSLQDVPASVQAMSGDMLENAGITDFEDLVDVSPSLSFQDNLSPYQKSVYIRGVGTTINSATVESSVSTVLDGVVLARQGQFFSDLADIERVEVLRGPQSTLFGKNASAGVISIVTKRPTFEEPEGNVGVGYDEYGDARLKGTYSAPISDDLAFRVSGNYRHVDENHIQNITPDGPSLDGAESYGVRAKLQWDITPEIDVLFIADYTDSDSPSGARVSRSLGPEQAAISAATAGVGNRETELNDPNEHQITDWGLSAEINWRLENHTITSLTSYRSWDLYDLIDIDSTGFDVPLTTQIGANGPLGTPSFRGIVTGDKDTEQWSEELRIQSDHSGDLQYVVGAFFWGTSYDGIGTSRRTFCFDAPTPDGYQRPSYSDCEPLPAPYTSSNFIVNDSYSSHQKIDTEYYALFGQADYSLADDWILTLGLRYQYDNFAWDAEQLGVLVAGDTLQEGYEGTGDVSNNEWTGKLAIQHDFNGESNGYISYSRGYKGPGASIDSGFEAPLEPEYVDAYELGFKSRLMDGRLNINTAVFWQEFKDQQVNYYNPDELGWLPTNAGETRQIGIEFDSLFAASANLVLNASLTWLDAEYLEYEVDCYTSDPDPQCSVNGSKDVSGEVTTFSPEWKTIIGGRYHQPLFDSGLEGFVQLNYRWQSEVQYDANQNPNTLQDAYGVADLSFGFEDEQGKYLLSFFVNNLFDKQYVSNIAAFSDATGQYDSVIQFVPKSADRYFSMNFNYNF</sequence>
<comment type="similarity">
    <text evidence="11 12">Belongs to the TonB-dependent receptor family.</text>
</comment>
<keyword evidence="13" id="KW-0732">Signal</keyword>
<keyword evidence="2 11" id="KW-0813">Transport</keyword>
<dbReference type="EMBL" id="CACSIK010000001">
    <property type="protein sequence ID" value="CAA0086112.1"/>
    <property type="molecule type" value="Genomic_DNA"/>
</dbReference>
<keyword evidence="9 11" id="KW-0472">Membrane</keyword>
<keyword evidence="8 12" id="KW-0798">TonB box</keyword>
<dbReference type="InterPro" id="IPR036942">
    <property type="entry name" value="Beta-barrel_TonB_sf"/>
</dbReference>
<dbReference type="GO" id="GO:0006826">
    <property type="term" value="P:iron ion transport"/>
    <property type="evidence" value="ECO:0007669"/>
    <property type="project" value="UniProtKB-KW"/>
</dbReference>
<evidence type="ECO:0000256" key="6">
    <source>
        <dbReference type="ARBA" id="ARBA00023004"/>
    </source>
</evidence>
<feature type="domain" description="TonB-dependent receptor plug" evidence="15">
    <location>
        <begin position="47"/>
        <end position="155"/>
    </location>
</feature>
<evidence type="ECO:0000256" key="12">
    <source>
        <dbReference type="RuleBase" id="RU003357"/>
    </source>
</evidence>
<keyword evidence="4" id="KW-0410">Iron transport</keyword>
<evidence type="ECO:0000256" key="3">
    <source>
        <dbReference type="ARBA" id="ARBA00022452"/>
    </source>
</evidence>
<evidence type="ECO:0000256" key="2">
    <source>
        <dbReference type="ARBA" id="ARBA00022448"/>
    </source>
</evidence>
<dbReference type="PANTHER" id="PTHR32552">
    <property type="entry name" value="FERRICHROME IRON RECEPTOR-RELATED"/>
    <property type="match status" value="1"/>
</dbReference>
<keyword evidence="16" id="KW-0675">Receptor</keyword>
<evidence type="ECO:0000313" key="19">
    <source>
        <dbReference type="Proteomes" id="UP000439591"/>
    </source>
</evidence>
<evidence type="ECO:0000259" key="14">
    <source>
        <dbReference type="Pfam" id="PF00593"/>
    </source>
</evidence>
<organism evidence="16 19">
    <name type="scientific">Zhongshania aliphaticivorans</name>
    <dbReference type="NCBI Taxonomy" id="1470434"/>
    <lineage>
        <taxon>Bacteria</taxon>
        <taxon>Pseudomonadati</taxon>
        <taxon>Pseudomonadota</taxon>
        <taxon>Gammaproteobacteria</taxon>
        <taxon>Cellvibrionales</taxon>
        <taxon>Spongiibacteraceae</taxon>
        <taxon>Zhongshania</taxon>
    </lineage>
</organism>
<evidence type="ECO:0000256" key="10">
    <source>
        <dbReference type="ARBA" id="ARBA00023237"/>
    </source>
</evidence>
<evidence type="ECO:0000256" key="5">
    <source>
        <dbReference type="ARBA" id="ARBA00022692"/>
    </source>
</evidence>
<dbReference type="Proteomes" id="UP000435877">
    <property type="component" value="Unassembled WGS sequence"/>
</dbReference>
<reference evidence="18 19" key="1">
    <citation type="submission" date="2019-11" db="EMBL/GenBank/DDBJ databases">
        <authorList>
            <person name="Holert J."/>
        </authorList>
    </citation>
    <scope>NUCLEOTIDE SEQUENCE [LARGE SCALE GENOMIC DNA]</scope>
    <source>
        <strain evidence="16">BC3_2A</strain>
        <strain evidence="17">SB11_1A</strain>
    </source>
</reference>
<keyword evidence="18" id="KW-1185">Reference proteome</keyword>
<proteinExistence type="inferred from homology"/>
<keyword evidence="3 11" id="KW-1134">Transmembrane beta strand</keyword>
<keyword evidence="10 11" id="KW-0998">Cell outer membrane</keyword>
<evidence type="ECO:0000313" key="17">
    <source>
        <dbReference type="EMBL" id="CAA0086112.1"/>
    </source>
</evidence>
<evidence type="ECO:0000256" key="1">
    <source>
        <dbReference type="ARBA" id="ARBA00004571"/>
    </source>
</evidence>
<evidence type="ECO:0000256" key="11">
    <source>
        <dbReference type="PROSITE-ProRule" id="PRU01360"/>
    </source>
</evidence>
<dbReference type="InterPro" id="IPR000531">
    <property type="entry name" value="Beta-barrel_TonB"/>
</dbReference>
<dbReference type="InterPro" id="IPR039426">
    <property type="entry name" value="TonB-dep_rcpt-like"/>
</dbReference>
<dbReference type="EMBL" id="CACSIM010000001">
    <property type="protein sequence ID" value="CAA0079507.1"/>
    <property type="molecule type" value="Genomic_DNA"/>
</dbReference>
<dbReference type="PANTHER" id="PTHR32552:SF81">
    <property type="entry name" value="TONB-DEPENDENT OUTER MEMBRANE RECEPTOR"/>
    <property type="match status" value="1"/>
</dbReference>
<keyword evidence="7" id="KW-0406">Ion transport</keyword>
<evidence type="ECO:0000256" key="9">
    <source>
        <dbReference type="ARBA" id="ARBA00023136"/>
    </source>
</evidence>
<dbReference type="RefSeq" id="WP_159267617.1">
    <property type="nucleotide sequence ID" value="NZ_CACSIK010000001.1"/>
</dbReference>
<evidence type="ECO:0000259" key="15">
    <source>
        <dbReference type="Pfam" id="PF07715"/>
    </source>
</evidence>
<name>A0A5S9MRT8_9GAMM</name>
<evidence type="ECO:0000256" key="8">
    <source>
        <dbReference type="ARBA" id="ARBA00023077"/>
    </source>
</evidence>
<keyword evidence="5 11" id="KW-0812">Transmembrane</keyword>
<dbReference type="SUPFAM" id="SSF56935">
    <property type="entry name" value="Porins"/>
    <property type="match status" value="1"/>
</dbReference>
<evidence type="ECO:0000313" key="18">
    <source>
        <dbReference type="Proteomes" id="UP000435877"/>
    </source>
</evidence>
<dbReference type="AlphaFoldDB" id="A0A5S9MRT8"/>
<dbReference type="GO" id="GO:0009279">
    <property type="term" value="C:cell outer membrane"/>
    <property type="evidence" value="ECO:0007669"/>
    <property type="project" value="UniProtKB-SubCell"/>
</dbReference>